<dbReference type="EMBL" id="PSQE01000004">
    <property type="protein sequence ID" value="RHN65153.1"/>
    <property type="molecule type" value="Genomic_DNA"/>
</dbReference>
<dbReference type="Gramene" id="rna28059">
    <property type="protein sequence ID" value="RHN65153.1"/>
    <property type="gene ID" value="gene28059"/>
</dbReference>
<comment type="caution">
    <text evidence="1">The sequence shown here is derived from an EMBL/GenBank/DDBJ whole genome shotgun (WGS) entry which is preliminary data.</text>
</comment>
<protein>
    <submittedName>
        <fullName evidence="1">Uncharacterized protein</fullName>
    </submittedName>
</protein>
<sequence>MWERLRWRREVVMVVDGVAGGGKEKRGVCKSESDGYRGGKEGGDDWLWLDLTSCG</sequence>
<name>A0A396IKH9_MEDTR</name>
<dbReference type="Proteomes" id="UP000265566">
    <property type="component" value="Chromosome 4"/>
</dbReference>
<proteinExistence type="predicted"/>
<evidence type="ECO:0000313" key="1">
    <source>
        <dbReference type="EMBL" id="RHN65153.1"/>
    </source>
</evidence>
<evidence type="ECO:0000313" key="2">
    <source>
        <dbReference type="Proteomes" id="UP000265566"/>
    </source>
</evidence>
<dbReference type="AlphaFoldDB" id="A0A396IKH9"/>
<organism evidence="1 2">
    <name type="scientific">Medicago truncatula</name>
    <name type="common">Barrel medic</name>
    <name type="synonym">Medicago tribuloides</name>
    <dbReference type="NCBI Taxonomy" id="3880"/>
    <lineage>
        <taxon>Eukaryota</taxon>
        <taxon>Viridiplantae</taxon>
        <taxon>Streptophyta</taxon>
        <taxon>Embryophyta</taxon>
        <taxon>Tracheophyta</taxon>
        <taxon>Spermatophyta</taxon>
        <taxon>Magnoliopsida</taxon>
        <taxon>eudicotyledons</taxon>
        <taxon>Gunneridae</taxon>
        <taxon>Pentapetalae</taxon>
        <taxon>rosids</taxon>
        <taxon>fabids</taxon>
        <taxon>Fabales</taxon>
        <taxon>Fabaceae</taxon>
        <taxon>Papilionoideae</taxon>
        <taxon>50 kb inversion clade</taxon>
        <taxon>NPAAA clade</taxon>
        <taxon>Hologalegina</taxon>
        <taxon>IRL clade</taxon>
        <taxon>Trifolieae</taxon>
        <taxon>Medicago</taxon>
    </lineage>
</organism>
<reference evidence="2" key="1">
    <citation type="journal article" date="2018" name="Nat. Plants">
        <title>Whole-genome landscape of Medicago truncatula symbiotic genes.</title>
        <authorList>
            <person name="Pecrix Y."/>
            <person name="Staton S.E."/>
            <person name="Sallet E."/>
            <person name="Lelandais-Briere C."/>
            <person name="Moreau S."/>
            <person name="Carrere S."/>
            <person name="Blein T."/>
            <person name="Jardinaud M.F."/>
            <person name="Latrasse D."/>
            <person name="Zouine M."/>
            <person name="Zahm M."/>
            <person name="Kreplak J."/>
            <person name="Mayjonade B."/>
            <person name="Satge C."/>
            <person name="Perez M."/>
            <person name="Cauet S."/>
            <person name="Marande W."/>
            <person name="Chantry-Darmon C."/>
            <person name="Lopez-Roques C."/>
            <person name="Bouchez O."/>
            <person name="Berard A."/>
            <person name="Debelle F."/>
            <person name="Munos S."/>
            <person name="Bendahmane A."/>
            <person name="Berges H."/>
            <person name="Niebel A."/>
            <person name="Buitink J."/>
            <person name="Frugier F."/>
            <person name="Benhamed M."/>
            <person name="Crespi M."/>
            <person name="Gouzy J."/>
            <person name="Gamas P."/>
        </authorList>
    </citation>
    <scope>NUCLEOTIDE SEQUENCE [LARGE SCALE GENOMIC DNA]</scope>
    <source>
        <strain evidence="2">cv. Jemalong A17</strain>
    </source>
</reference>
<accession>A0A396IKH9</accession>
<gene>
    <name evidence="1" type="ORF">MtrunA17_Chr4g0076851</name>
</gene>